<evidence type="ECO:0000259" key="2">
    <source>
        <dbReference type="Pfam" id="PF13426"/>
    </source>
</evidence>
<dbReference type="Proteomes" id="UP000693970">
    <property type="component" value="Unassembled WGS sequence"/>
</dbReference>
<feature type="compositionally biased region" description="Polar residues" evidence="1">
    <location>
        <begin position="497"/>
        <end position="511"/>
    </location>
</feature>
<feature type="compositionally biased region" description="Basic and acidic residues" evidence="1">
    <location>
        <begin position="436"/>
        <end position="450"/>
    </location>
</feature>
<feature type="region of interest" description="Disordered" evidence="1">
    <location>
        <begin position="886"/>
        <end position="911"/>
    </location>
</feature>
<keyword evidence="4" id="KW-1185">Reference proteome</keyword>
<gene>
    <name evidence="3" type="ORF">IV203_008097</name>
</gene>
<dbReference type="OrthoDB" id="200280at2759"/>
<feature type="compositionally biased region" description="Low complexity" evidence="1">
    <location>
        <begin position="1"/>
        <end position="12"/>
    </location>
</feature>
<feature type="region of interest" description="Disordered" evidence="1">
    <location>
        <begin position="632"/>
        <end position="679"/>
    </location>
</feature>
<feature type="compositionally biased region" description="Basic and acidic residues" evidence="1">
    <location>
        <begin position="518"/>
        <end position="530"/>
    </location>
</feature>
<comment type="caution">
    <text evidence="3">The sequence shown here is derived from an EMBL/GenBank/DDBJ whole genome shotgun (WGS) entry which is preliminary data.</text>
</comment>
<feature type="region of interest" description="Disordered" evidence="1">
    <location>
        <begin position="1"/>
        <end position="42"/>
    </location>
</feature>
<organism evidence="3 4">
    <name type="scientific">Nitzschia inconspicua</name>
    <dbReference type="NCBI Taxonomy" id="303405"/>
    <lineage>
        <taxon>Eukaryota</taxon>
        <taxon>Sar</taxon>
        <taxon>Stramenopiles</taxon>
        <taxon>Ochrophyta</taxon>
        <taxon>Bacillariophyta</taxon>
        <taxon>Bacillariophyceae</taxon>
        <taxon>Bacillariophycidae</taxon>
        <taxon>Bacillariales</taxon>
        <taxon>Bacillariaceae</taxon>
        <taxon>Nitzschia</taxon>
    </lineage>
</organism>
<feature type="compositionally biased region" description="Polar residues" evidence="1">
    <location>
        <begin position="668"/>
        <end position="678"/>
    </location>
</feature>
<dbReference type="Pfam" id="PF13426">
    <property type="entry name" value="PAS_9"/>
    <property type="match status" value="1"/>
</dbReference>
<feature type="compositionally biased region" description="Polar residues" evidence="1">
    <location>
        <begin position="639"/>
        <end position="649"/>
    </location>
</feature>
<proteinExistence type="predicted"/>
<feature type="compositionally biased region" description="Low complexity" evidence="1">
    <location>
        <begin position="531"/>
        <end position="545"/>
    </location>
</feature>
<evidence type="ECO:0000313" key="4">
    <source>
        <dbReference type="Proteomes" id="UP000693970"/>
    </source>
</evidence>
<feature type="compositionally biased region" description="Basic and acidic residues" evidence="1">
    <location>
        <begin position="241"/>
        <end position="260"/>
    </location>
</feature>
<evidence type="ECO:0000313" key="3">
    <source>
        <dbReference type="EMBL" id="KAG7352049.1"/>
    </source>
</evidence>
<protein>
    <recommendedName>
        <fullName evidence="2">PAS domain-containing protein</fullName>
    </recommendedName>
</protein>
<feature type="region of interest" description="Disordered" evidence="1">
    <location>
        <begin position="419"/>
        <end position="545"/>
    </location>
</feature>
<reference evidence="3" key="2">
    <citation type="submission" date="2021-04" db="EMBL/GenBank/DDBJ databases">
        <authorList>
            <person name="Podell S."/>
        </authorList>
    </citation>
    <scope>NUCLEOTIDE SEQUENCE</scope>
    <source>
        <strain evidence="3">Hildebrandi</strain>
    </source>
</reference>
<feature type="region of interest" description="Disordered" evidence="1">
    <location>
        <begin position="228"/>
        <end position="261"/>
    </location>
</feature>
<dbReference type="InterPro" id="IPR000014">
    <property type="entry name" value="PAS"/>
</dbReference>
<dbReference type="CDD" id="cd14809">
    <property type="entry name" value="bZIP_AUREO-like"/>
    <property type="match status" value="1"/>
</dbReference>
<evidence type="ECO:0000256" key="1">
    <source>
        <dbReference type="SAM" id="MobiDB-lite"/>
    </source>
</evidence>
<feature type="domain" description="PAS" evidence="2">
    <location>
        <begin position="788"/>
        <end position="882"/>
    </location>
</feature>
<sequence length="911" mass="98534">MDQQQQTMTPQTRSPLPSGGGATGGVALASAGQHPQQGINANTSILPPQQMVLPGFGAAGPGMNAQLIGQLMTNPALAAAAAASPLFPPAAMLTNSSAFYTMPEYYRSQGAQQHDQSARESAAAISNAVAVQAQIVTAGQANQQKHGYTLGNMTQLQQQQDGGTVASAQNIFPISSAQPTIMPYGAVMPPPGLVSNQLASSSFQAHMAASAAASQAIAGAMADNEFGMDGSMSGKGKRKKELTSVERAKQNRERNREHAKSTRLRKKAYIQKLKELVEGLHAERTEEVRQRRVAIQHLAEMQNVRRAVIRSFLRFHANYVRDKRKWETILEDSFWLKQPVTPYRCFRRNEIEQECRISRGVDAVMADAASISAMVESVGSRSCRWIQIKREDFLIREEERTGHKRMPKNIMQQRNRFQHAISSLSSSSSSSNNGSSREEAKNEKRPRDQGVEGNGQNGAAQLHDYHAKPLPDPLMDQDQEASFRTGDDDSPEDSTSGEDANQISVDNSSAEYSVAAIKECRPNKRSKLEPTKTASTTAGSAAAEAKSSYLPKNIAKKGGISHNIMPAMNPALPKNGNGRLALAPAVPLPPFAGIGKRMTAPTAAATAPSLDTTVAMATGGEKSYPFDAATAPRPMIGNGHTNGSSSKNNDPVGPIGRQTGPAVISGDFETSSSNSSRGKPQIRAYYHLSDDDMILMEDVIMCPFIFRTQDAVLCGALAECVMQGMLRAHFSSTNKLLSIEMIYDAMGFMQQLERASGSETTAQIIPGSLEMALSPGSTECRVITLAQPPFRIVNVNEAWTKLTKYTQMEVEGMELFTLLEPSSEDQPSTCNSPVDLDDVIEGRCKCTTRFHCDKDGREFVDFVSSYPLTNANDEITHLLHVSKELSPAENISDDNPDSSATTDVTNEEETA</sequence>
<feature type="compositionally biased region" description="Low complexity" evidence="1">
    <location>
        <begin position="422"/>
        <end position="435"/>
    </location>
</feature>
<name>A0A9K3PP34_9STRA</name>
<reference evidence="3" key="1">
    <citation type="journal article" date="2021" name="Sci. Rep.">
        <title>Diploid genomic architecture of Nitzschia inconspicua, an elite biomass production diatom.</title>
        <authorList>
            <person name="Oliver A."/>
            <person name="Podell S."/>
            <person name="Pinowska A."/>
            <person name="Traller J.C."/>
            <person name="Smith S.R."/>
            <person name="McClure R."/>
            <person name="Beliaev A."/>
            <person name="Bohutskyi P."/>
            <person name="Hill E.A."/>
            <person name="Rabines A."/>
            <person name="Zheng H."/>
            <person name="Allen L.Z."/>
            <person name="Kuo A."/>
            <person name="Grigoriev I.V."/>
            <person name="Allen A.E."/>
            <person name="Hazlebeck D."/>
            <person name="Allen E.E."/>
        </authorList>
    </citation>
    <scope>NUCLEOTIDE SEQUENCE</scope>
    <source>
        <strain evidence="3">Hildebrandi</strain>
    </source>
</reference>
<feature type="compositionally biased region" description="Polar residues" evidence="1">
    <location>
        <begin position="33"/>
        <end position="42"/>
    </location>
</feature>
<dbReference type="EMBL" id="JAGRRH010000017">
    <property type="protein sequence ID" value="KAG7352049.1"/>
    <property type="molecule type" value="Genomic_DNA"/>
</dbReference>
<dbReference type="AlphaFoldDB" id="A0A9K3PP34"/>
<accession>A0A9K3PP34</accession>